<reference evidence="2" key="1">
    <citation type="submission" date="2020-10" db="EMBL/GenBank/DDBJ databases">
        <authorList>
            <person name="Gilroy R."/>
        </authorList>
    </citation>
    <scope>NUCLEOTIDE SEQUENCE</scope>
    <source>
        <strain evidence="2">ChiHjej13B12-12457</strain>
    </source>
</reference>
<dbReference type="EMBL" id="DVHI01000103">
    <property type="protein sequence ID" value="HIR63547.1"/>
    <property type="molecule type" value="Genomic_DNA"/>
</dbReference>
<dbReference type="SUPFAM" id="SSF52266">
    <property type="entry name" value="SGNH hydrolase"/>
    <property type="match status" value="1"/>
</dbReference>
<name>A0A9D1J7C6_9BACT</name>
<keyword evidence="1" id="KW-1133">Transmembrane helix</keyword>
<dbReference type="AlphaFoldDB" id="A0A9D1J7C6"/>
<reference evidence="2" key="2">
    <citation type="journal article" date="2021" name="PeerJ">
        <title>Extensive microbial diversity within the chicken gut microbiome revealed by metagenomics and culture.</title>
        <authorList>
            <person name="Gilroy R."/>
            <person name="Ravi A."/>
            <person name="Getino M."/>
            <person name="Pursley I."/>
            <person name="Horton D.L."/>
            <person name="Alikhan N.F."/>
            <person name="Baker D."/>
            <person name="Gharbi K."/>
            <person name="Hall N."/>
            <person name="Watson M."/>
            <person name="Adriaenssens E.M."/>
            <person name="Foster-Nyarko E."/>
            <person name="Jarju S."/>
            <person name="Secka A."/>
            <person name="Antonio M."/>
            <person name="Oren A."/>
            <person name="Chaudhuri R.R."/>
            <person name="La Ragione R."/>
            <person name="Hildebrand F."/>
            <person name="Pallen M.J."/>
        </authorList>
    </citation>
    <scope>NUCLEOTIDE SEQUENCE</scope>
    <source>
        <strain evidence="2">ChiHjej13B12-12457</strain>
    </source>
</reference>
<proteinExistence type="predicted"/>
<gene>
    <name evidence="2" type="ORF">IAC94_08550</name>
</gene>
<comment type="caution">
    <text evidence="2">The sequence shown here is derived from an EMBL/GenBank/DDBJ whole genome shotgun (WGS) entry which is preliminary data.</text>
</comment>
<feature type="transmembrane region" description="Helical" evidence="1">
    <location>
        <begin position="20"/>
        <end position="41"/>
    </location>
</feature>
<evidence type="ECO:0000313" key="2">
    <source>
        <dbReference type="EMBL" id="HIR63547.1"/>
    </source>
</evidence>
<keyword evidence="1" id="KW-0472">Membrane</keyword>
<keyword evidence="1" id="KW-0812">Transmembrane</keyword>
<protein>
    <recommendedName>
        <fullName evidence="4">DUF1574 domain-containing protein</fullName>
    </recommendedName>
</protein>
<dbReference type="Proteomes" id="UP000886744">
    <property type="component" value="Unassembled WGS sequence"/>
</dbReference>
<accession>A0A9D1J7C6</accession>
<organism evidence="2 3">
    <name type="scientific">Candidatus Coprenecus avistercoris</name>
    <dbReference type="NCBI Taxonomy" id="2840730"/>
    <lineage>
        <taxon>Bacteria</taxon>
        <taxon>Pseudomonadati</taxon>
        <taxon>Bacteroidota</taxon>
        <taxon>Bacteroidia</taxon>
        <taxon>Bacteroidales</taxon>
        <taxon>Rikenellaceae</taxon>
        <taxon>Rikenellaceae incertae sedis</taxon>
        <taxon>Candidatus Coprenecus</taxon>
    </lineage>
</organism>
<evidence type="ECO:0000256" key="1">
    <source>
        <dbReference type="SAM" id="Phobius"/>
    </source>
</evidence>
<evidence type="ECO:0000313" key="3">
    <source>
        <dbReference type="Proteomes" id="UP000886744"/>
    </source>
</evidence>
<sequence>MGSKQKQQNKKKSQEKPRTLKSLLTKGAVLAAVVVCIIVILEKRQIFVEDSRNNHIEWKWDWYYRMKQYNIPIDVLLVGNSHLLTGFNPYEFTKRSGLNCFLLGASGVGVADLYFTVEEALKVQKPKVLVLETYAINESDPLRLEKGALNDEINSFRARRDTWLKVRSTPSLFNYHNWPIAWCETFRNHNYIFTKPDQVMRNLKGEGPKRRVRNDLYLGQFARFSKGLSQATLDRYEDEGAPVDGAEYEISRSSAKYTEKIARLCKENGVRLVFLTVPMYPEHVKNYPVWQQRLGAHLKGLSPYWLDLQAAQVTDSTLRSLYTTAAFQDTYGANQHLTNYGMAVTGSVFAQYLTHIMPDIPDRKNDHQWRSLVAKFPK</sequence>
<evidence type="ECO:0008006" key="4">
    <source>
        <dbReference type="Google" id="ProtNLM"/>
    </source>
</evidence>